<dbReference type="InterPro" id="IPR033714">
    <property type="entry name" value="tRNA_bind_bactPheRS"/>
</dbReference>
<dbReference type="SUPFAM" id="SSF54991">
    <property type="entry name" value="Anticodon-binding domain of PheRS"/>
    <property type="match status" value="1"/>
</dbReference>
<dbReference type="InterPro" id="IPR004532">
    <property type="entry name" value="Phe-tRNA-ligase_IIc_bsu_bact"/>
</dbReference>
<feature type="binding site" evidence="15">
    <location>
        <position position="509"/>
    </location>
    <ligand>
        <name>Mg(2+)</name>
        <dbReference type="ChEBI" id="CHEBI:18420"/>
        <note>shared with alpha subunit</note>
    </ligand>
</feature>
<dbReference type="SUPFAM" id="SSF50249">
    <property type="entry name" value="Nucleic acid-binding proteins"/>
    <property type="match status" value="1"/>
</dbReference>
<keyword evidence="8 15" id="KW-0547">Nucleotide-binding</keyword>
<evidence type="ECO:0000256" key="4">
    <source>
        <dbReference type="ARBA" id="ARBA00022490"/>
    </source>
</evidence>
<dbReference type="InterPro" id="IPR002547">
    <property type="entry name" value="tRNA-bd_dom"/>
</dbReference>
<evidence type="ECO:0000259" key="17">
    <source>
        <dbReference type="PROSITE" id="PS50886"/>
    </source>
</evidence>
<sequence length="848" mass="95446">MFLYATIAAKIKSNNINNRLKKRDLFLKIINKTTTIIYINKKMKISYNWLKQFIKIDWKSEETAALLTDLGLEVETVDKFQSLKGGLEGVVVGQILTFEQHPNADKLKVTIVDIGAENSLQIVCGASNVAVGQKVLVATIGTVLYDKEGKEFTIKKGKIRNMESHGMICAEDELGLGDSHDGIMILEDKWPVGTPAAKVFQIENDEVFEIGLTPNRADAMSHLGTARDLRAGMLQSGVHVELITPSISNFRVDKKILKIDADVLNTKLAPRYCGVTLSGLTIKPSPEWLQNRLKAIGINPKNNVVDVTNYVLHELGQPLHAFDANKISGKILVKTVDSGSKFTTLDEVERTLHEEDLMICDEKGPLCIAGVFGGIKSGVTENTTSIFLESAYFNPVSIRKTAKRHGLNTDASFRFERGIDPNITVYALKRAALLIKEVAGGEITSDIIDNYPKKIEDFTVFLNFERTNKLIGQSLPKENIKKILASLDIKINSETEIGLGLVIPSYRVDVQREVDVIEEILRVYGYNNIQFSKKLHATTFNAARTEDYKVQNIIASQLNANGFHEMMANSLTTSNYIQLSENLNEAHNVSILNPLSNDLATMRQSLLFSGLEAVSFNINRKNTDLKLFEFGKSYHQFEKGYQENKHLTLFVSGNRNSQNWTNQSMKSDFFMFKSIINSIFSRLGIQKLQNKTLTSDVFSEGMSYTLGNEVLVEFGTIKKPIVKHFDIKQEVLFADFNWNAILKVISNKIKFIEIPKYPEVRRDLSLLLDEQVAFEHIYKIARLSEKILLKEIDLFDVYQGKNLPEGKKSYAVSFILQDNSKTLTDQQIDKVMDKIQFNIINELGAVLR</sequence>
<dbReference type="Pfam" id="PF03484">
    <property type="entry name" value="B5"/>
    <property type="match status" value="1"/>
</dbReference>
<evidence type="ECO:0000256" key="8">
    <source>
        <dbReference type="ARBA" id="ARBA00022741"/>
    </source>
</evidence>
<feature type="domain" description="FDX-ACB" evidence="18">
    <location>
        <begin position="755"/>
        <end position="848"/>
    </location>
</feature>
<comment type="similarity">
    <text evidence="2 15">Belongs to the phenylalanyl-tRNA synthetase beta subunit family. Type 1 subfamily.</text>
</comment>
<dbReference type="AlphaFoldDB" id="A0A543G7D8"/>
<feature type="domain" description="B5" evidence="19">
    <location>
        <begin position="455"/>
        <end position="531"/>
    </location>
</feature>
<evidence type="ECO:0000313" key="20">
    <source>
        <dbReference type="EMBL" id="TQM41864.1"/>
    </source>
</evidence>
<dbReference type="PROSITE" id="PS51483">
    <property type="entry name" value="B5"/>
    <property type="match status" value="1"/>
</dbReference>
<dbReference type="GO" id="GO:0000287">
    <property type="term" value="F:magnesium ion binding"/>
    <property type="evidence" value="ECO:0007669"/>
    <property type="project" value="UniProtKB-UniRule"/>
</dbReference>
<dbReference type="InterPro" id="IPR020825">
    <property type="entry name" value="Phe-tRNA_synthase-like_B3/B4"/>
</dbReference>
<dbReference type="FunFam" id="3.50.40.10:FF:000001">
    <property type="entry name" value="Phenylalanine--tRNA ligase beta subunit"/>
    <property type="match status" value="1"/>
</dbReference>
<feature type="domain" description="TRNA-binding" evidence="17">
    <location>
        <begin position="84"/>
        <end position="197"/>
    </location>
</feature>
<dbReference type="InterPro" id="IPR041616">
    <property type="entry name" value="PheRS_beta_core"/>
</dbReference>
<dbReference type="PANTHER" id="PTHR10947:SF0">
    <property type="entry name" value="PHENYLALANINE--TRNA LIGASE BETA SUBUNIT"/>
    <property type="match status" value="1"/>
</dbReference>
<dbReference type="PANTHER" id="PTHR10947">
    <property type="entry name" value="PHENYLALANYL-TRNA SYNTHETASE BETA CHAIN AND LEUCINE-RICH REPEAT-CONTAINING PROTEIN 47"/>
    <property type="match status" value="1"/>
</dbReference>
<feature type="binding site" evidence="15">
    <location>
        <position position="519"/>
    </location>
    <ligand>
        <name>Mg(2+)</name>
        <dbReference type="ChEBI" id="CHEBI:18420"/>
        <note>shared with alpha subunit</note>
    </ligand>
</feature>
<organism evidence="20 21">
    <name type="scientific">Flavobacterium branchiophilum</name>
    <dbReference type="NCBI Taxonomy" id="55197"/>
    <lineage>
        <taxon>Bacteria</taxon>
        <taxon>Pseudomonadati</taxon>
        <taxon>Bacteroidota</taxon>
        <taxon>Flavobacteriia</taxon>
        <taxon>Flavobacteriales</taxon>
        <taxon>Flavobacteriaceae</taxon>
        <taxon>Flavobacterium</taxon>
    </lineage>
</organism>
<evidence type="ECO:0000259" key="19">
    <source>
        <dbReference type="PROSITE" id="PS51483"/>
    </source>
</evidence>
<keyword evidence="11 16" id="KW-0694">RNA-binding</keyword>
<dbReference type="CDD" id="cd02796">
    <property type="entry name" value="tRNA_bind_bactPheRS"/>
    <property type="match status" value="1"/>
</dbReference>
<evidence type="ECO:0000256" key="3">
    <source>
        <dbReference type="ARBA" id="ARBA00011209"/>
    </source>
</evidence>
<dbReference type="Gene3D" id="3.30.930.10">
    <property type="entry name" value="Bira Bifunctional Protein, Domain 2"/>
    <property type="match status" value="1"/>
</dbReference>
<dbReference type="Pfam" id="PF17759">
    <property type="entry name" value="tRNA_synthFbeta"/>
    <property type="match status" value="1"/>
</dbReference>
<dbReference type="GO" id="GO:0005524">
    <property type="term" value="F:ATP binding"/>
    <property type="evidence" value="ECO:0007669"/>
    <property type="project" value="UniProtKB-UniRule"/>
</dbReference>
<reference evidence="20 21" key="1">
    <citation type="submission" date="2019-06" db="EMBL/GenBank/DDBJ databases">
        <title>Genomic Encyclopedia of Archaeal and Bacterial Type Strains, Phase II (KMG-II): from individual species to whole genera.</title>
        <authorList>
            <person name="Goeker M."/>
        </authorList>
    </citation>
    <scope>NUCLEOTIDE SEQUENCE [LARGE SCALE GENOMIC DNA]</scope>
    <source>
        <strain evidence="20 21">DSM 24789</strain>
    </source>
</reference>
<dbReference type="Gene3D" id="3.30.70.380">
    <property type="entry name" value="Ferrodoxin-fold anticodon-binding domain"/>
    <property type="match status" value="1"/>
</dbReference>
<dbReference type="FunFam" id="3.30.70.380:FF:000001">
    <property type="entry name" value="Phenylalanine--tRNA ligase beta subunit"/>
    <property type="match status" value="1"/>
</dbReference>
<keyword evidence="6 15" id="KW-0436">Ligase</keyword>
<dbReference type="Gene3D" id="3.50.40.10">
    <property type="entry name" value="Phenylalanyl-trna Synthetase, Chain B, domain 3"/>
    <property type="match status" value="1"/>
</dbReference>
<evidence type="ECO:0000256" key="7">
    <source>
        <dbReference type="ARBA" id="ARBA00022723"/>
    </source>
</evidence>
<evidence type="ECO:0000256" key="12">
    <source>
        <dbReference type="ARBA" id="ARBA00022917"/>
    </source>
</evidence>
<dbReference type="Pfam" id="PF03147">
    <property type="entry name" value="FDX-ACB"/>
    <property type="match status" value="1"/>
</dbReference>
<dbReference type="SMART" id="SM00896">
    <property type="entry name" value="FDX-ACB"/>
    <property type="match status" value="1"/>
</dbReference>
<comment type="subcellular location">
    <subcellularLocation>
        <location evidence="1 15">Cytoplasm</location>
    </subcellularLocation>
</comment>
<dbReference type="SUPFAM" id="SSF56037">
    <property type="entry name" value="PheT/TilS domain"/>
    <property type="match status" value="1"/>
</dbReference>
<evidence type="ECO:0000256" key="16">
    <source>
        <dbReference type="PROSITE-ProRule" id="PRU00209"/>
    </source>
</evidence>
<evidence type="ECO:0000256" key="5">
    <source>
        <dbReference type="ARBA" id="ARBA00022555"/>
    </source>
</evidence>
<protein>
    <recommendedName>
        <fullName evidence="15">Phenylalanine--tRNA ligase beta subunit</fullName>
        <ecNumber evidence="15">6.1.1.20</ecNumber>
    </recommendedName>
    <alternativeName>
        <fullName evidence="15">Phenylalanyl-tRNA synthetase beta subunit</fullName>
        <shortName evidence="15">PheRS</shortName>
    </alternativeName>
</protein>
<evidence type="ECO:0000256" key="2">
    <source>
        <dbReference type="ARBA" id="ARBA00008653"/>
    </source>
</evidence>
<dbReference type="FunFam" id="2.40.50.140:FF:000045">
    <property type="entry name" value="Phenylalanine--tRNA ligase beta subunit"/>
    <property type="match status" value="1"/>
</dbReference>
<dbReference type="GO" id="GO:0004826">
    <property type="term" value="F:phenylalanine-tRNA ligase activity"/>
    <property type="evidence" value="ECO:0007669"/>
    <property type="project" value="UniProtKB-UniRule"/>
</dbReference>
<proteinExistence type="inferred from homology"/>
<keyword evidence="9 15" id="KW-0067">ATP-binding</keyword>
<evidence type="ECO:0000313" key="21">
    <source>
        <dbReference type="Proteomes" id="UP000320773"/>
    </source>
</evidence>
<feature type="binding site" evidence="15">
    <location>
        <position position="518"/>
    </location>
    <ligand>
        <name>Mg(2+)</name>
        <dbReference type="ChEBI" id="CHEBI:18420"/>
        <note>shared with alpha subunit</note>
    </ligand>
</feature>
<dbReference type="InterPro" id="IPR005146">
    <property type="entry name" value="B3/B4_tRNA-bd"/>
</dbReference>
<evidence type="ECO:0000256" key="10">
    <source>
        <dbReference type="ARBA" id="ARBA00022842"/>
    </source>
</evidence>
<keyword evidence="5 16" id="KW-0820">tRNA-binding</keyword>
<dbReference type="Pfam" id="PF01588">
    <property type="entry name" value="tRNA_bind"/>
    <property type="match status" value="1"/>
</dbReference>
<dbReference type="InterPro" id="IPR036690">
    <property type="entry name" value="Fdx_antiC-bd_sf"/>
</dbReference>
<dbReference type="PROSITE" id="PS50886">
    <property type="entry name" value="TRBD"/>
    <property type="match status" value="1"/>
</dbReference>
<keyword evidence="7 15" id="KW-0479">Metal-binding</keyword>
<comment type="cofactor">
    <cofactor evidence="15">
        <name>Mg(2+)</name>
        <dbReference type="ChEBI" id="CHEBI:18420"/>
    </cofactor>
    <text evidence="15">Binds 2 magnesium ions per tetramer.</text>
</comment>
<dbReference type="CDD" id="cd00769">
    <property type="entry name" value="PheRS_beta_core"/>
    <property type="match status" value="1"/>
</dbReference>
<comment type="caution">
    <text evidence="20">The sequence shown here is derived from an EMBL/GenBank/DDBJ whole genome shotgun (WGS) entry which is preliminary data.</text>
</comment>
<gene>
    <name evidence="15" type="primary">pheT</name>
    <name evidence="20" type="ORF">BC670_2876</name>
</gene>
<dbReference type="Gene3D" id="3.30.56.10">
    <property type="match status" value="2"/>
</dbReference>
<evidence type="ECO:0000256" key="13">
    <source>
        <dbReference type="ARBA" id="ARBA00023146"/>
    </source>
</evidence>
<dbReference type="NCBIfam" id="NF045760">
    <property type="entry name" value="YtpR"/>
    <property type="match status" value="1"/>
</dbReference>
<dbReference type="Pfam" id="PF03483">
    <property type="entry name" value="B3_4"/>
    <property type="match status" value="1"/>
</dbReference>
<dbReference type="GO" id="GO:0000049">
    <property type="term" value="F:tRNA binding"/>
    <property type="evidence" value="ECO:0007669"/>
    <property type="project" value="UniProtKB-UniRule"/>
</dbReference>
<dbReference type="InterPro" id="IPR012340">
    <property type="entry name" value="NA-bd_OB-fold"/>
</dbReference>
<dbReference type="PROSITE" id="PS51447">
    <property type="entry name" value="FDX_ACB"/>
    <property type="match status" value="1"/>
</dbReference>
<evidence type="ECO:0000259" key="18">
    <source>
        <dbReference type="PROSITE" id="PS51447"/>
    </source>
</evidence>
<dbReference type="GO" id="GO:0009328">
    <property type="term" value="C:phenylalanine-tRNA ligase complex"/>
    <property type="evidence" value="ECO:0007669"/>
    <property type="project" value="TreeGrafter"/>
</dbReference>
<keyword evidence="13 15" id="KW-0030">Aminoacyl-tRNA synthetase</keyword>
<feature type="binding site" evidence="15">
    <location>
        <position position="515"/>
    </location>
    <ligand>
        <name>Mg(2+)</name>
        <dbReference type="ChEBI" id="CHEBI:18420"/>
        <note>shared with alpha subunit</note>
    </ligand>
</feature>
<evidence type="ECO:0000256" key="6">
    <source>
        <dbReference type="ARBA" id="ARBA00022598"/>
    </source>
</evidence>
<dbReference type="SMART" id="SM00873">
    <property type="entry name" value="B3_4"/>
    <property type="match status" value="1"/>
</dbReference>
<comment type="subunit">
    <text evidence="3 15">Tetramer of two alpha and two beta subunits.</text>
</comment>
<keyword evidence="12 15" id="KW-0648">Protein biosynthesis</keyword>
<evidence type="ECO:0000256" key="9">
    <source>
        <dbReference type="ARBA" id="ARBA00022840"/>
    </source>
</evidence>
<dbReference type="SUPFAM" id="SSF46955">
    <property type="entry name" value="Putative DNA-binding domain"/>
    <property type="match status" value="1"/>
</dbReference>
<dbReference type="Proteomes" id="UP000320773">
    <property type="component" value="Unassembled WGS sequence"/>
</dbReference>
<dbReference type="Gene3D" id="2.40.50.140">
    <property type="entry name" value="Nucleic acid-binding proteins"/>
    <property type="match status" value="1"/>
</dbReference>
<keyword evidence="4 15" id="KW-0963">Cytoplasm</keyword>
<dbReference type="HAMAP" id="MF_00283">
    <property type="entry name" value="Phe_tRNA_synth_beta1"/>
    <property type="match status" value="1"/>
</dbReference>
<dbReference type="SUPFAM" id="SSF55681">
    <property type="entry name" value="Class II aaRS and biotin synthetases"/>
    <property type="match status" value="1"/>
</dbReference>
<dbReference type="InterPro" id="IPR005121">
    <property type="entry name" value="Fdx_antiC-bd"/>
</dbReference>
<dbReference type="InterPro" id="IPR009061">
    <property type="entry name" value="DNA-bd_dom_put_sf"/>
</dbReference>
<evidence type="ECO:0000256" key="14">
    <source>
        <dbReference type="ARBA" id="ARBA00049255"/>
    </source>
</evidence>
<dbReference type="NCBIfam" id="TIGR00472">
    <property type="entry name" value="pheT_bact"/>
    <property type="match status" value="1"/>
</dbReference>
<evidence type="ECO:0000256" key="15">
    <source>
        <dbReference type="HAMAP-Rule" id="MF_00283"/>
    </source>
</evidence>
<dbReference type="EC" id="6.1.1.20" evidence="15"/>
<dbReference type="InterPro" id="IPR005147">
    <property type="entry name" value="tRNA_synthase_B5-dom"/>
</dbReference>
<dbReference type="InterPro" id="IPR045864">
    <property type="entry name" value="aa-tRNA-synth_II/BPL/LPL"/>
</dbReference>
<dbReference type="SMART" id="SM00874">
    <property type="entry name" value="B5"/>
    <property type="match status" value="1"/>
</dbReference>
<comment type="catalytic activity">
    <reaction evidence="14 15">
        <text>tRNA(Phe) + L-phenylalanine + ATP = L-phenylalanyl-tRNA(Phe) + AMP + diphosphate + H(+)</text>
        <dbReference type="Rhea" id="RHEA:19413"/>
        <dbReference type="Rhea" id="RHEA-COMP:9668"/>
        <dbReference type="Rhea" id="RHEA-COMP:9699"/>
        <dbReference type="ChEBI" id="CHEBI:15378"/>
        <dbReference type="ChEBI" id="CHEBI:30616"/>
        <dbReference type="ChEBI" id="CHEBI:33019"/>
        <dbReference type="ChEBI" id="CHEBI:58095"/>
        <dbReference type="ChEBI" id="CHEBI:78442"/>
        <dbReference type="ChEBI" id="CHEBI:78531"/>
        <dbReference type="ChEBI" id="CHEBI:456215"/>
        <dbReference type="EC" id="6.1.1.20"/>
    </reaction>
</comment>
<evidence type="ECO:0000256" key="1">
    <source>
        <dbReference type="ARBA" id="ARBA00004496"/>
    </source>
</evidence>
<dbReference type="InterPro" id="IPR045060">
    <property type="entry name" value="Phe-tRNA-ligase_IIc_bsu"/>
</dbReference>
<accession>A0A543G7D8</accession>
<evidence type="ECO:0000256" key="11">
    <source>
        <dbReference type="ARBA" id="ARBA00022884"/>
    </source>
</evidence>
<dbReference type="GO" id="GO:0006432">
    <property type="term" value="P:phenylalanyl-tRNA aminoacylation"/>
    <property type="evidence" value="ECO:0007669"/>
    <property type="project" value="UniProtKB-UniRule"/>
</dbReference>
<keyword evidence="10 15" id="KW-0460">Magnesium</keyword>
<dbReference type="EMBL" id="VFPJ01000001">
    <property type="protein sequence ID" value="TQM41864.1"/>
    <property type="molecule type" value="Genomic_DNA"/>
</dbReference>
<name>A0A543G7D8_9FLAO</name>